<dbReference type="PROSITE" id="PS00688">
    <property type="entry name" value="SIGMA54_INTERACT_3"/>
    <property type="match status" value="1"/>
</dbReference>
<dbReference type="InterPro" id="IPR027417">
    <property type="entry name" value="P-loop_NTPase"/>
</dbReference>
<dbReference type="Pfam" id="PF00158">
    <property type="entry name" value="Sigma54_activat"/>
    <property type="match status" value="1"/>
</dbReference>
<dbReference type="RefSeq" id="WP_188664083.1">
    <property type="nucleotide sequence ID" value="NZ_BMHV01000011.1"/>
</dbReference>
<dbReference type="InterPro" id="IPR002078">
    <property type="entry name" value="Sigma_54_int"/>
</dbReference>
<dbReference type="PROSITE" id="PS50110">
    <property type="entry name" value="RESPONSE_REGULATORY"/>
    <property type="match status" value="1"/>
</dbReference>
<dbReference type="GO" id="GO:0043565">
    <property type="term" value="F:sequence-specific DNA binding"/>
    <property type="evidence" value="ECO:0007669"/>
    <property type="project" value="InterPro"/>
</dbReference>
<comment type="caution">
    <text evidence="12">The sequence shown here is derived from an EMBL/GenBank/DDBJ whole genome shotgun (WGS) entry which is preliminary data.</text>
</comment>
<evidence type="ECO:0000256" key="3">
    <source>
        <dbReference type="ARBA" id="ARBA00022840"/>
    </source>
</evidence>
<dbReference type="PROSITE" id="PS50045">
    <property type="entry name" value="SIGMA54_INTERACT_4"/>
    <property type="match status" value="1"/>
</dbReference>
<proteinExistence type="predicted"/>
<evidence type="ECO:0000256" key="8">
    <source>
        <dbReference type="ARBA" id="ARBA00023163"/>
    </source>
</evidence>
<evidence type="ECO:0000256" key="4">
    <source>
        <dbReference type="ARBA" id="ARBA00023012"/>
    </source>
</evidence>
<dbReference type="Pfam" id="PF25601">
    <property type="entry name" value="AAA_lid_14"/>
    <property type="match status" value="1"/>
</dbReference>
<dbReference type="InterPro" id="IPR002197">
    <property type="entry name" value="HTH_Fis"/>
</dbReference>
<dbReference type="Gene3D" id="3.40.50.300">
    <property type="entry name" value="P-loop containing nucleotide triphosphate hydrolases"/>
    <property type="match status" value="1"/>
</dbReference>
<evidence type="ECO:0000256" key="7">
    <source>
        <dbReference type="ARBA" id="ARBA00023159"/>
    </source>
</evidence>
<dbReference type="Pfam" id="PF02954">
    <property type="entry name" value="HTH_8"/>
    <property type="match status" value="1"/>
</dbReference>
<keyword evidence="8" id="KW-0804">Transcription</keyword>
<dbReference type="Proteomes" id="UP000632498">
    <property type="component" value="Unassembled WGS sequence"/>
</dbReference>
<dbReference type="AlphaFoldDB" id="A0A917BZ45"/>
<sequence>MAYDILIVDDEADIRMLTAGILEDEGYEPREAGSDVQALDSVRKRRPSLVLLDIWLQGSRLDGLGILKALKKDHPDLPVIMMSGHGTIETAVKALHDGAYDFIEKPFKTDRLLMAVERALETATLRRENEELRSRGAVESELIGISSRLNQLRQSVEKVAQSNSRVLINGPAGSGKEVCARHLHFQSRRAKGPFVVLNCATMDADRVESELFGIEAVNGNPGKVGFFEQAHNGTLLLDEVSDMPSETQGKIVRVLQEQRFQRVGGNTPVEVDVRVVAASSKDLNVEMAEDRFREDLFYRLSVVPIDLPALFERREDIPYLANYFMNKTAQVLGHSPRIFSEEALAAMQAYDWPGNVRELRNVVERILIMAPGTPDDPIKVDMLPREVTTSDSDTLNWDPTSEIMSLPLREAREIFEREYLNTQISRFGGNISKTASFVGMERSALHRKLKSLNLTMDEKAKA</sequence>
<dbReference type="PANTHER" id="PTHR32071:SF17">
    <property type="entry name" value="TRANSCRIPTIONAL REGULATOR (NTRC FAMILY)"/>
    <property type="match status" value="1"/>
</dbReference>
<keyword evidence="1 9" id="KW-0597">Phosphoprotein</keyword>
<dbReference type="FunFam" id="3.40.50.2300:FF:000018">
    <property type="entry name" value="DNA-binding transcriptional regulator NtrC"/>
    <property type="match status" value="1"/>
</dbReference>
<dbReference type="SMART" id="SM00448">
    <property type="entry name" value="REC"/>
    <property type="match status" value="1"/>
</dbReference>
<evidence type="ECO:0000313" key="13">
    <source>
        <dbReference type="Proteomes" id="UP000632498"/>
    </source>
</evidence>
<feature type="domain" description="Response regulatory" evidence="11">
    <location>
        <begin position="4"/>
        <end position="120"/>
    </location>
</feature>
<organism evidence="12 13">
    <name type="scientific">Terasakiella brassicae</name>
    <dbReference type="NCBI Taxonomy" id="1634917"/>
    <lineage>
        <taxon>Bacteria</taxon>
        <taxon>Pseudomonadati</taxon>
        <taxon>Pseudomonadota</taxon>
        <taxon>Alphaproteobacteria</taxon>
        <taxon>Rhodospirillales</taxon>
        <taxon>Terasakiellaceae</taxon>
        <taxon>Terasakiella</taxon>
    </lineage>
</organism>
<evidence type="ECO:0000259" key="10">
    <source>
        <dbReference type="PROSITE" id="PS50045"/>
    </source>
</evidence>
<evidence type="ECO:0000256" key="9">
    <source>
        <dbReference type="PROSITE-ProRule" id="PRU00169"/>
    </source>
</evidence>
<dbReference type="SMART" id="SM00382">
    <property type="entry name" value="AAA"/>
    <property type="match status" value="1"/>
</dbReference>
<keyword evidence="6" id="KW-0238">DNA-binding</keyword>
<dbReference type="CDD" id="cd00009">
    <property type="entry name" value="AAA"/>
    <property type="match status" value="1"/>
</dbReference>
<dbReference type="CDD" id="cd17550">
    <property type="entry name" value="REC_NtrX-like"/>
    <property type="match status" value="1"/>
</dbReference>
<evidence type="ECO:0000256" key="1">
    <source>
        <dbReference type="ARBA" id="ARBA00022553"/>
    </source>
</evidence>
<keyword evidence="7" id="KW-0010">Activator</keyword>
<dbReference type="Gene3D" id="1.10.8.60">
    <property type="match status" value="1"/>
</dbReference>
<dbReference type="InterPro" id="IPR003593">
    <property type="entry name" value="AAA+_ATPase"/>
</dbReference>
<keyword evidence="3" id="KW-0067">ATP-binding</keyword>
<dbReference type="InterPro" id="IPR011006">
    <property type="entry name" value="CheY-like_superfamily"/>
</dbReference>
<dbReference type="InterPro" id="IPR025943">
    <property type="entry name" value="Sigma_54_int_dom_ATP-bd_2"/>
</dbReference>
<dbReference type="SUPFAM" id="SSF46689">
    <property type="entry name" value="Homeodomain-like"/>
    <property type="match status" value="1"/>
</dbReference>
<accession>A0A917BZ45</accession>
<keyword evidence="13" id="KW-1185">Reference proteome</keyword>
<feature type="modified residue" description="4-aspartylphosphate" evidence="9">
    <location>
        <position position="53"/>
    </location>
</feature>
<dbReference type="InterPro" id="IPR001789">
    <property type="entry name" value="Sig_transdc_resp-reg_receiver"/>
</dbReference>
<dbReference type="InterPro" id="IPR009057">
    <property type="entry name" value="Homeodomain-like_sf"/>
</dbReference>
<dbReference type="FunFam" id="3.40.50.300:FF:000006">
    <property type="entry name" value="DNA-binding transcriptional regulator NtrC"/>
    <property type="match status" value="1"/>
</dbReference>
<dbReference type="FunFam" id="1.10.10.60:FF:000165">
    <property type="entry name" value="Two-component system nitrogen regulation response regulator NtrX"/>
    <property type="match status" value="1"/>
</dbReference>
<evidence type="ECO:0000259" key="11">
    <source>
        <dbReference type="PROSITE" id="PS50110"/>
    </source>
</evidence>
<dbReference type="GO" id="GO:0000160">
    <property type="term" value="P:phosphorelay signal transduction system"/>
    <property type="evidence" value="ECO:0007669"/>
    <property type="project" value="UniProtKB-KW"/>
</dbReference>
<evidence type="ECO:0000256" key="2">
    <source>
        <dbReference type="ARBA" id="ARBA00022741"/>
    </source>
</evidence>
<dbReference type="SUPFAM" id="SSF52540">
    <property type="entry name" value="P-loop containing nucleoside triphosphate hydrolases"/>
    <property type="match status" value="1"/>
</dbReference>
<keyword evidence="2" id="KW-0547">Nucleotide-binding</keyword>
<dbReference type="Gene3D" id="1.10.10.60">
    <property type="entry name" value="Homeodomain-like"/>
    <property type="match status" value="1"/>
</dbReference>
<keyword evidence="4" id="KW-0902">Two-component regulatory system</keyword>
<dbReference type="SUPFAM" id="SSF52172">
    <property type="entry name" value="CheY-like"/>
    <property type="match status" value="1"/>
</dbReference>
<dbReference type="Pfam" id="PF00072">
    <property type="entry name" value="Response_reg"/>
    <property type="match status" value="1"/>
</dbReference>
<dbReference type="InterPro" id="IPR058031">
    <property type="entry name" value="AAA_lid_NorR"/>
</dbReference>
<feature type="domain" description="Sigma-54 factor interaction" evidence="10">
    <location>
        <begin position="142"/>
        <end position="368"/>
    </location>
</feature>
<reference evidence="12" key="1">
    <citation type="journal article" date="2014" name="Int. J. Syst. Evol. Microbiol.">
        <title>Complete genome sequence of Corynebacterium casei LMG S-19264T (=DSM 44701T), isolated from a smear-ripened cheese.</title>
        <authorList>
            <consortium name="US DOE Joint Genome Institute (JGI-PGF)"/>
            <person name="Walter F."/>
            <person name="Albersmeier A."/>
            <person name="Kalinowski J."/>
            <person name="Ruckert C."/>
        </authorList>
    </citation>
    <scope>NUCLEOTIDE SEQUENCE</scope>
    <source>
        <strain evidence="12">CGMCC 1.15254</strain>
    </source>
</reference>
<dbReference type="Gene3D" id="3.40.50.2300">
    <property type="match status" value="1"/>
</dbReference>
<protein>
    <submittedName>
        <fullName evidence="12">Sigma-54-dependent Fis family transcriptional regulator</fullName>
    </submittedName>
</protein>
<dbReference type="PANTHER" id="PTHR32071">
    <property type="entry name" value="TRANSCRIPTIONAL REGULATORY PROTEIN"/>
    <property type="match status" value="1"/>
</dbReference>
<dbReference type="EMBL" id="BMHV01000011">
    <property type="protein sequence ID" value="GGF64512.1"/>
    <property type="molecule type" value="Genomic_DNA"/>
</dbReference>
<keyword evidence="5" id="KW-0805">Transcription regulation</keyword>
<dbReference type="InterPro" id="IPR025944">
    <property type="entry name" value="Sigma_54_int_dom_CS"/>
</dbReference>
<evidence type="ECO:0000313" key="12">
    <source>
        <dbReference type="EMBL" id="GGF64512.1"/>
    </source>
</evidence>
<dbReference type="GO" id="GO:0006355">
    <property type="term" value="P:regulation of DNA-templated transcription"/>
    <property type="evidence" value="ECO:0007669"/>
    <property type="project" value="InterPro"/>
</dbReference>
<dbReference type="GO" id="GO:0005524">
    <property type="term" value="F:ATP binding"/>
    <property type="evidence" value="ECO:0007669"/>
    <property type="project" value="UniProtKB-KW"/>
</dbReference>
<gene>
    <name evidence="12" type="ORF">GCM10011332_18280</name>
</gene>
<reference evidence="12" key="2">
    <citation type="submission" date="2020-09" db="EMBL/GenBank/DDBJ databases">
        <authorList>
            <person name="Sun Q."/>
            <person name="Zhou Y."/>
        </authorList>
    </citation>
    <scope>NUCLEOTIDE SEQUENCE</scope>
    <source>
        <strain evidence="12">CGMCC 1.15254</strain>
    </source>
</reference>
<evidence type="ECO:0000256" key="5">
    <source>
        <dbReference type="ARBA" id="ARBA00023015"/>
    </source>
</evidence>
<dbReference type="PROSITE" id="PS00676">
    <property type="entry name" value="SIGMA54_INTERACT_2"/>
    <property type="match status" value="1"/>
</dbReference>
<evidence type="ECO:0000256" key="6">
    <source>
        <dbReference type="ARBA" id="ARBA00023125"/>
    </source>
</evidence>
<name>A0A917BZ45_9PROT</name>